<sequence>MTLLKTVQCLLKTIKVLVYAWFFLLITTRFKPRTCHIWLLSIKNYLRIQMHLVCEFISSSSLSTNDLQYVLTPDECVGLFSRVRTPRDILTQLPSNLLQQVTASAKKNVHSLLNAIRVELVKANWVCLSSNVRRSPLTNKQLASFPKLKIHVDRVSNCSSERAHKANYKQVVDDVPLARHYSFSPVEPSPEHKIVVEFAGQRSSNAACLALGKTDEQQGKVTVAKPDLANKHRSLATFKDLEAEGKTLYIKIPCSDQPQPILLKLAEGLQPVDKETYMDEWDNVLVPVRPLAYLDGSNDKAKASDLRGGFLYVFWKGKLWREMAINEKGYYQDVDVEYYRTLEQEEKKKDTHQVIQRSASGFAMAHFWAPYKILGEVQQGESGLKIIFSPKQKRFAQIEALESDAALLEKSSTPLDELSSYSDGQSFSAQEFTSDVDSAAIHKVTEDDMPWLSDQQAIVRNYDQSNTVIAYVDGKNSGLLFRVDVGTSGITALNSLYVTDHNSDYKDVFDLEFYEGEDHDWQQALLSGLPSDGIFTMSLVHDQDPDSRHVLFDQVAYNDLFVEPESATETPPKDLPNDKPKGMTTEEKQRFESLVLDWSL</sequence>
<proteinExistence type="predicted"/>
<feature type="region of interest" description="Disordered" evidence="1">
    <location>
        <begin position="563"/>
        <end position="586"/>
    </location>
</feature>
<feature type="compositionally biased region" description="Basic and acidic residues" evidence="1">
    <location>
        <begin position="571"/>
        <end position="586"/>
    </location>
</feature>
<dbReference type="KEGG" id="vsp:VS_II1018"/>
<gene>
    <name evidence="2" type="ordered locus">VS_II1018</name>
</gene>
<accession>B7VTV5</accession>
<dbReference type="Proteomes" id="UP000009100">
    <property type="component" value="Chromosome 2"/>
</dbReference>
<evidence type="ECO:0000313" key="2">
    <source>
        <dbReference type="EMBL" id="CAV26884.1"/>
    </source>
</evidence>
<evidence type="ECO:0000313" key="3">
    <source>
        <dbReference type="Proteomes" id="UP000009100"/>
    </source>
</evidence>
<evidence type="ECO:0000256" key="1">
    <source>
        <dbReference type="SAM" id="MobiDB-lite"/>
    </source>
</evidence>
<protein>
    <submittedName>
        <fullName evidence="2">Uncharacterized protein</fullName>
    </submittedName>
</protein>
<dbReference type="STRING" id="575788.VS_II1018"/>
<dbReference type="eggNOG" id="ENOG5032J07">
    <property type="taxonomic scope" value="Bacteria"/>
</dbReference>
<reference evidence="2 3" key="1">
    <citation type="submission" date="2009-02" db="EMBL/GenBank/DDBJ databases">
        <title>Vibrio splendidus str. LGP32 complete genome.</title>
        <authorList>
            <person name="Mazel D."/>
            <person name="Le Roux F."/>
        </authorList>
    </citation>
    <scope>NUCLEOTIDE SEQUENCE [LARGE SCALE GENOMIC DNA]</scope>
    <source>
        <strain evidence="2 3">LGP32</strain>
    </source>
</reference>
<name>B7VTV5_VIBA3</name>
<dbReference type="AlphaFoldDB" id="B7VTV5"/>
<dbReference type="CDD" id="cd20705">
    <property type="entry name" value="MIX_I"/>
    <property type="match status" value="1"/>
</dbReference>
<dbReference type="EMBL" id="FM954973">
    <property type="protein sequence ID" value="CAV26884.1"/>
    <property type="molecule type" value="Genomic_DNA"/>
</dbReference>
<dbReference type="HOGENOM" id="CLU_033428_0_0_6"/>
<organism evidence="2 3">
    <name type="scientific">Vibrio atlanticus (strain LGP32)</name>
    <name type="common">Vibrio splendidus (strain Mel32)</name>
    <dbReference type="NCBI Taxonomy" id="575788"/>
    <lineage>
        <taxon>Bacteria</taxon>
        <taxon>Pseudomonadati</taxon>
        <taxon>Pseudomonadota</taxon>
        <taxon>Gammaproteobacteria</taxon>
        <taxon>Vibrionales</taxon>
        <taxon>Vibrionaceae</taxon>
        <taxon>Vibrio</taxon>
    </lineage>
</organism>